<evidence type="ECO:0000256" key="7">
    <source>
        <dbReference type="ARBA" id="ARBA00023163"/>
    </source>
</evidence>
<feature type="domain" description="Homeobox" evidence="12">
    <location>
        <begin position="578"/>
        <end position="638"/>
    </location>
</feature>
<protein>
    <submittedName>
        <fullName evidence="14">Homeobox protein Hox-D10</fullName>
    </submittedName>
</protein>
<dbReference type="PRINTS" id="PR00024">
    <property type="entry name" value="HOMEOBOX"/>
</dbReference>
<evidence type="ECO:0000313" key="14">
    <source>
        <dbReference type="RefSeq" id="XP_013929641.1"/>
    </source>
</evidence>
<dbReference type="GO" id="GO:0000981">
    <property type="term" value="F:DNA-binding transcription factor activity, RNA polymerase II-specific"/>
    <property type="evidence" value="ECO:0007669"/>
    <property type="project" value="InterPro"/>
</dbReference>
<feature type="region of interest" description="Disordered" evidence="11">
    <location>
        <begin position="483"/>
        <end position="505"/>
    </location>
</feature>
<dbReference type="CDD" id="cd00086">
    <property type="entry name" value="homeodomain"/>
    <property type="match status" value="1"/>
</dbReference>
<dbReference type="PANTHER" id="PTHR45874">
    <property type="entry name" value="HOMEOBOX PROTEIN ABDOMINAL-B"/>
    <property type="match status" value="1"/>
</dbReference>
<reference evidence="14" key="1">
    <citation type="submission" date="2025-08" db="UniProtKB">
        <authorList>
            <consortium name="RefSeq"/>
        </authorList>
    </citation>
    <scope>IDENTIFICATION</scope>
    <source>
        <tissue evidence="14">Skeletal muscle</tissue>
    </source>
</reference>
<dbReference type="Proteomes" id="UP000504617">
    <property type="component" value="Unplaced"/>
</dbReference>
<evidence type="ECO:0000256" key="5">
    <source>
        <dbReference type="ARBA" id="ARBA00023125"/>
    </source>
</evidence>
<dbReference type="KEGG" id="tsr:106555334"/>
<dbReference type="PROSITE" id="PS50071">
    <property type="entry name" value="HOMEOBOX_2"/>
    <property type="match status" value="1"/>
</dbReference>
<proteinExistence type="inferred from homology"/>
<dbReference type="SMART" id="SM00389">
    <property type="entry name" value="HOX"/>
    <property type="match status" value="1"/>
</dbReference>
<evidence type="ECO:0000313" key="13">
    <source>
        <dbReference type="Proteomes" id="UP000504617"/>
    </source>
</evidence>
<feature type="region of interest" description="Disordered" evidence="11">
    <location>
        <begin position="182"/>
        <end position="269"/>
    </location>
</feature>
<evidence type="ECO:0000256" key="10">
    <source>
        <dbReference type="RuleBase" id="RU000682"/>
    </source>
</evidence>
<feature type="compositionally biased region" description="Polar residues" evidence="11">
    <location>
        <begin position="232"/>
        <end position="246"/>
    </location>
</feature>
<dbReference type="OrthoDB" id="6159439at2759"/>
<dbReference type="InterPro" id="IPR046333">
    <property type="entry name" value="HXA10/ABDB-like"/>
</dbReference>
<name>A0A6I9Z0N6_9SAUR</name>
<comment type="similarity">
    <text evidence="2">Belongs to the Abd-B homeobox family.</text>
</comment>
<dbReference type="Pfam" id="PF04617">
    <property type="entry name" value="Hox9_act"/>
    <property type="match status" value="1"/>
</dbReference>
<dbReference type="PANTHER" id="PTHR45874:SF7">
    <property type="entry name" value="HOMEOBOX PROTEIN"/>
    <property type="match status" value="1"/>
</dbReference>
<organism evidence="13 14">
    <name type="scientific">Thamnophis sirtalis</name>
    <dbReference type="NCBI Taxonomy" id="35019"/>
    <lineage>
        <taxon>Eukaryota</taxon>
        <taxon>Metazoa</taxon>
        <taxon>Chordata</taxon>
        <taxon>Craniata</taxon>
        <taxon>Vertebrata</taxon>
        <taxon>Euteleostomi</taxon>
        <taxon>Lepidosauria</taxon>
        <taxon>Squamata</taxon>
        <taxon>Bifurcata</taxon>
        <taxon>Unidentata</taxon>
        <taxon>Episquamata</taxon>
        <taxon>Toxicofera</taxon>
        <taxon>Serpentes</taxon>
        <taxon>Colubroidea</taxon>
        <taxon>Colubridae</taxon>
        <taxon>Natricinae</taxon>
        <taxon>Thamnophis</taxon>
    </lineage>
</organism>
<dbReference type="GO" id="GO:0000978">
    <property type="term" value="F:RNA polymerase II cis-regulatory region sequence-specific DNA binding"/>
    <property type="evidence" value="ECO:0007669"/>
    <property type="project" value="TreeGrafter"/>
</dbReference>
<dbReference type="Gene3D" id="1.10.10.60">
    <property type="entry name" value="Homeodomain-like"/>
    <property type="match status" value="1"/>
</dbReference>
<dbReference type="InterPro" id="IPR017970">
    <property type="entry name" value="Homeobox_CS"/>
</dbReference>
<dbReference type="GO" id="GO:0005634">
    <property type="term" value="C:nucleus"/>
    <property type="evidence" value="ECO:0007669"/>
    <property type="project" value="UniProtKB-SubCell"/>
</dbReference>
<dbReference type="InterPro" id="IPR006711">
    <property type="entry name" value="Hox9_activation_N"/>
</dbReference>
<dbReference type="GeneID" id="106555334"/>
<feature type="compositionally biased region" description="Low complexity" evidence="11">
    <location>
        <begin position="203"/>
        <end position="216"/>
    </location>
</feature>
<dbReference type="InterPro" id="IPR001356">
    <property type="entry name" value="HD"/>
</dbReference>
<dbReference type="RefSeq" id="XP_013929641.1">
    <property type="nucleotide sequence ID" value="XM_014074166.1"/>
</dbReference>
<feature type="DNA-binding region" description="Homeobox" evidence="9">
    <location>
        <begin position="580"/>
        <end position="639"/>
    </location>
</feature>
<evidence type="ECO:0000256" key="4">
    <source>
        <dbReference type="ARBA" id="ARBA00023015"/>
    </source>
</evidence>
<dbReference type="Pfam" id="PF00046">
    <property type="entry name" value="Homeodomain"/>
    <property type="match status" value="1"/>
</dbReference>
<dbReference type="InterPro" id="IPR020479">
    <property type="entry name" value="HD_metazoa"/>
</dbReference>
<feature type="region of interest" description="Disordered" evidence="11">
    <location>
        <begin position="532"/>
        <end position="574"/>
    </location>
</feature>
<dbReference type="PROSITE" id="PS00027">
    <property type="entry name" value="HOMEOBOX_1"/>
    <property type="match status" value="1"/>
</dbReference>
<evidence type="ECO:0000256" key="9">
    <source>
        <dbReference type="PROSITE-ProRule" id="PRU00108"/>
    </source>
</evidence>
<accession>A0A6I9Z0N6</accession>
<keyword evidence="4" id="KW-0805">Transcription regulation</keyword>
<evidence type="ECO:0000256" key="2">
    <source>
        <dbReference type="ARBA" id="ARBA00006317"/>
    </source>
</evidence>
<dbReference type="SUPFAM" id="SSF46689">
    <property type="entry name" value="Homeodomain-like"/>
    <property type="match status" value="1"/>
</dbReference>
<sequence length="644" mass="68726">MSFPNSSPAANTFLVDSLISACRSDSFYSNGASMYMPPSTDLGTYGMQTCGLLPSLAKREVNHQAMGMNVHPYIPPVDNWTEPNRPCRIEQPVTQQVPTCSFAANIKEETNCCMYSDKRSKLAASSDVPSYQRLVSDSCPIDNPEVPVPGYFRLSQTYAGGKAQEYHSSPEASSTLMLQLNPRGASKPQVASQAPMEKKMNENPSANANANAPGHSSGSGGHQHQHPPENSAKASPQVESPESKSTLPDERSCLAEAAVSSPESPGKESKGRYWFAKLGTSCQPFFLFSLFGSLSLSLACLPPPPMPCHGGNLPKMSSGRGTLRNYYVDSLIGPDTEEGGYGGRAGGGPGPFLPGGPPFAAPRLPPGVATEGSEFSPCSFTPKPSVFSSWPARPPPAQPSTPLPSIYVAPPHLGGSAEGGRYVPPWLDPYASFRGNHAALSAAPAVSDRDPVAAPGRLYGIGKPEPAASASLEPRAFASAASVPSFASGSPAPRTESFSAADRSRGPDYTCDSFLAAAATAGLAAPALASPASNASLSPAKPASGGSPSRSPLSDLKEEKEEQQFGPNNPAANWIQARSARKKRCPYTKFQTLELEKEFLFNMYLTRERRYEVARILTLTERQVKIWFQNRRMKMKKMNKGKRE</sequence>
<feature type="compositionally biased region" description="Low complexity" evidence="11">
    <location>
        <begin position="532"/>
        <end position="554"/>
    </location>
</feature>
<dbReference type="InterPro" id="IPR009057">
    <property type="entry name" value="Homeodomain-like_sf"/>
</dbReference>
<dbReference type="AlphaFoldDB" id="A0A6I9Z0N6"/>
<dbReference type="FunFam" id="1.10.10.60:FF:000018">
    <property type="entry name" value="Homeobox A10"/>
    <property type="match status" value="1"/>
</dbReference>
<evidence type="ECO:0000256" key="3">
    <source>
        <dbReference type="ARBA" id="ARBA00022473"/>
    </source>
</evidence>
<keyword evidence="3" id="KW-0217">Developmental protein</keyword>
<dbReference type="CTD" id="3236"/>
<keyword evidence="8 9" id="KW-0539">Nucleus</keyword>
<keyword evidence="5 9" id="KW-0238">DNA-binding</keyword>
<evidence type="ECO:0000259" key="12">
    <source>
        <dbReference type="PROSITE" id="PS50071"/>
    </source>
</evidence>
<dbReference type="GO" id="GO:0006351">
    <property type="term" value="P:DNA-templated transcription"/>
    <property type="evidence" value="ECO:0007669"/>
    <property type="project" value="InterPro"/>
</dbReference>
<evidence type="ECO:0000256" key="6">
    <source>
        <dbReference type="ARBA" id="ARBA00023155"/>
    </source>
</evidence>
<evidence type="ECO:0000256" key="8">
    <source>
        <dbReference type="ARBA" id="ARBA00023242"/>
    </source>
</evidence>
<evidence type="ECO:0000256" key="1">
    <source>
        <dbReference type="ARBA" id="ARBA00004123"/>
    </source>
</evidence>
<comment type="subcellular location">
    <subcellularLocation>
        <location evidence="1 9 10">Nucleus</location>
    </subcellularLocation>
</comment>
<feature type="compositionally biased region" description="Low complexity" evidence="11">
    <location>
        <begin position="483"/>
        <end position="493"/>
    </location>
</feature>
<keyword evidence="13" id="KW-1185">Reference proteome</keyword>
<keyword evidence="6 9" id="KW-0371">Homeobox</keyword>
<evidence type="ECO:0000256" key="11">
    <source>
        <dbReference type="SAM" id="MobiDB-lite"/>
    </source>
</evidence>
<gene>
    <name evidence="14" type="primary">HOXD10</name>
</gene>
<keyword evidence="7" id="KW-0804">Transcription</keyword>